<dbReference type="InterPro" id="IPR003594">
    <property type="entry name" value="HATPase_dom"/>
</dbReference>
<dbReference type="InterPro" id="IPR005467">
    <property type="entry name" value="His_kinase_dom"/>
</dbReference>
<dbReference type="Gene3D" id="1.10.287.130">
    <property type="match status" value="1"/>
</dbReference>
<feature type="region of interest" description="Disordered" evidence="9">
    <location>
        <begin position="1573"/>
        <end position="1633"/>
    </location>
</feature>
<feature type="compositionally biased region" description="Polar residues" evidence="9">
    <location>
        <begin position="1996"/>
        <end position="2009"/>
    </location>
</feature>
<keyword evidence="10" id="KW-1133">Transmembrane helix</keyword>
<evidence type="ECO:0000256" key="8">
    <source>
        <dbReference type="ARBA" id="ARBA00023012"/>
    </source>
</evidence>
<dbReference type="SUPFAM" id="SSF55874">
    <property type="entry name" value="ATPase domain of HSP90 chaperone/DNA topoisomerase II/histidine kinase"/>
    <property type="match status" value="1"/>
</dbReference>
<dbReference type="InterPro" id="IPR028082">
    <property type="entry name" value="Peripla_BP_I"/>
</dbReference>
<feature type="region of interest" description="Disordered" evidence="9">
    <location>
        <begin position="1114"/>
        <end position="1163"/>
    </location>
</feature>
<dbReference type="CDD" id="cd00082">
    <property type="entry name" value="HisKA"/>
    <property type="match status" value="1"/>
</dbReference>
<dbReference type="Pfam" id="PF02518">
    <property type="entry name" value="HATPase_c"/>
    <property type="match status" value="1"/>
</dbReference>
<keyword evidence="10" id="KW-0472">Membrane</keyword>
<feature type="non-terminal residue" evidence="13">
    <location>
        <position position="2103"/>
    </location>
</feature>
<dbReference type="FunFam" id="1.10.287.130:FF:000002">
    <property type="entry name" value="Two-component osmosensing histidine kinase"/>
    <property type="match status" value="1"/>
</dbReference>
<dbReference type="InterPro" id="IPR036890">
    <property type="entry name" value="HATPase_C_sf"/>
</dbReference>
<dbReference type="InterPro" id="IPR000719">
    <property type="entry name" value="Prot_kinase_dom"/>
</dbReference>
<dbReference type="SMART" id="SM00387">
    <property type="entry name" value="HATPase_c"/>
    <property type="match status" value="1"/>
</dbReference>
<dbReference type="SUPFAM" id="SSF47384">
    <property type="entry name" value="Homodimeric domain of signal transducing histidine kinase"/>
    <property type="match status" value="1"/>
</dbReference>
<dbReference type="Pfam" id="PF00512">
    <property type="entry name" value="HisKA"/>
    <property type="match status" value="1"/>
</dbReference>
<dbReference type="SUPFAM" id="SSF56112">
    <property type="entry name" value="Protein kinase-like (PK-like)"/>
    <property type="match status" value="1"/>
</dbReference>
<feature type="compositionally biased region" description="Low complexity" evidence="9">
    <location>
        <begin position="1575"/>
        <end position="1586"/>
    </location>
</feature>
<dbReference type="SMART" id="SM00388">
    <property type="entry name" value="HisKA"/>
    <property type="match status" value="1"/>
</dbReference>
<dbReference type="Pfam" id="PF07714">
    <property type="entry name" value="PK_Tyr_Ser-Thr"/>
    <property type="match status" value="2"/>
</dbReference>
<dbReference type="Gene3D" id="2.10.50.10">
    <property type="entry name" value="Tumor Necrosis Factor Receptor, subunit A, domain 2"/>
    <property type="match status" value="1"/>
</dbReference>
<organism evidence="13 14">
    <name type="scientific">Linnemannia exigua</name>
    <dbReference type="NCBI Taxonomy" id="604196"/>
    <lineage>
        <taxon>Eukaryota</taxon>
        <taxon>Fungi</taxon>
        <taxon>Fungi incertae sedis</taxon>
        <taxon>Mucoromycota</taxon>
        <taxon>Mortierellomycotina</taxon>
        <taxon>Mortierellomycetes</taxon>
        <taxon>Mortierellales</taxon>
        <taxon>Mortierellaceae</taxon>
        <taxon>Linnemannia</taxon>
    </lineage>
</organism>
<feature type="compositionally biased region" description="Polar residues" evidence="9">
    <location>
        <begin position="2017"/>
        <end position="2032"/>
    </location>
</feature>
<dbReference type="Pfam" id="PF13407">
    <property type="entry name" value="Peripla_BP_4"/>
    <property type="match status" value="1"/>
</dbReference>
<feature type="region of interest" description="Disordered" evidence="9">
    <location>
        <begin position="902"/>
        <end position="958"/>
    </location>
</feature>
<keyword evidence="3" id="KW-0597">Phosphoprotein</keyword>
<evidence type="ECO:0000259" key="11">
    <source>
        <dbReference type="PROSITE" id="PS50011"/>
    </source>
</evidence>
<feature type="compositionally biased region" description="Polar residues" evidence="9">
    <location>
        <begin position="2065"/>
        <end position="2080"/>
    </location>
</feature>
<sequence length="2103" mass="227235">MHGVTSFWDRVRVGADDAGNLTGVQMDWFLPQNKVFDPTYMAQQIHRAANSRLYDGLFLTIPNSEIASAVMRVAREQPGLPIVVFNVGQQTASQMGYLAVLQNDTSAGEKLGYALYDQGARNFVCVSPTNLVQSLNDRCSGVMRAFANRGVVFAEKSSTNKTILVGSGNNDTPENLNKIRMYLQKQPTIDAIIGVNLGVINLVLKASVLPRTGVTAPVAGRLGNYWVGSFDVDDTVVASVKSGAIAMAVSQTPYLQGALPVIELFLQITTGQKLVEPIISTGPNLLTAVNIEDEQRRDMTASLQDFAKVQKTVVVLNRDISLESTRWNEALGGLVQSASMLGFDTVSATSRAQLNTMHTDLLKNKTLGGPQLTAGNYGPYAGVQGVVVSLADTSQYDDLMSNTTILGPDMPVIGMGSVSNRTVLQSRSVWLGPSDETVGSTVLKELLSSSYSVPLCLVEENGPWWQRAHCEQLYNTLVSMYGEYRVGSKDNMILAIKADAIDLAYNMTNSLAGDLDLDLDLRLTPRADAQAVPPARNQAQPMRNATQQILDAFGPSAPVAYDSIFCASLALYAKVDKAYPALIALRRSSGETVGASLQTEPKLFASLPSLSKMAPDPNTPGVFVNGVSPKTLHSLAYNQQVAGILNPQQYLQGFHAIISLTTRMMFPSRSAVFNQRFSTGPIPMDYTCPAGTFYSSSDQSTVDLATVYGSVGTSLSALGIGTGLTGLEGTSSILCLDARNRVIVQSMCTRCAVGQFSNSTDVEVCQACPAGQVTSGVGQTQCQVCKEGECAGSSSMNMKTLLLAVLIPVFVTIVSVLAVFILWLRRKKSINNKMLNDDSWQLDLAKLLYSGIGGEPDGTFGLPRMGGGGGGDGGEDGSVGNSNSHSLTRSFRKNKNNIALPAITVGSGPSPNAPSATRQLSISDSQDASDLPRSVGSRPGSEHMASVSARSNSTNARGMQGYTNSQFSLVMSRGSSAVGTWRSMPVFIKKIGSRKVTINAELRKEIFNMRELRHPKLVEFVGVCVAQPNICIVTEFVTKGTLASVLANTDHKFTWLFKFSFMQDLCRGMEFLHMSKIAFHGRLTSMNCLISSRWELKIAGYGLNELYRSQQEGVDAQQSNGLPSLSHSSSASNQQRSISSGAGSGLRPWSSDSSDRSQRFNQHLQQQQSIFDLGHEAPSPKNRDVTDTMDKEERAFYEQENAAMVTPPVTSTAVSPRLHRNSSSRNSSTYPPAPPSHSGVSSMAEYSGIDYSTDSTPLLWTAPECLQLDKNGDYEAVGSQRGDHYSAGIIFNEILTRNLPYHDYNDDTNVLELVKEQDFRPTLMVPTATTFTEEDRENLEQMNQLIRLCLAKDPSSRPHFTAMLTRLNDINPHKSSDFISSMAAMLEKYGNDMEELVKDRTRNLQQRTVELEAEKARTNRLVLDLQKAKEGAEAAATAKSNFLANMSHEIRTPMNAVIGMSRILLDSELNPELAECAETIESSGNQLMTVIDDILDFSKIESGNLKLERRLLDLSFVMESAVNLISSQASSKDLSLIYEIDRNCPVEIMGDGVIHVSVAVETQPEVRFEGEEIINGSGNNKTSTSSAADPTRLMPPGSNGGGKKSSRKIATTTVTETIQPTPTGEEETKGDLDDSVPLADAADMGRTSSGTLITPQTKPVKLIFAVKDTGVGIPANRFDKLFTSFSQVDESTTREYGGTGLGLAISKRLSEMMGGSMWVNSTPSVGSTFYFNIVLDSPVGCPSYGQQFELSKLADRKLVIVQDCPKGQEEWKRRTLAWNMNQVKILGSDQILPYLRGDQDSASEGGQGDRIVPSTSMNKALTREALQEKIEALIVETELKGMVSATPEGILNAIQRSAIVTTQLSGPTRKAAALSRRRASIKAASIASSTGEMDESSVPPISPTALPLIPVIIFKNMRDVRTAASASSSYHGHARRDASRWSGERISSSDTGDEEAAVSTNSGSIHHRLDPQGRWKVYGDLSHQPHNQQQQQQQQCPASTSSLLLQTNGGVEGGSQNGRMTYTTGPGNLLTPHTQATIYEHSISSVDHLSTTVPSPAPSLGRTGYFSNSDNESVTTTSPPLRQGVNGGIGGSMSHHQHHARAM</sequence>
<feature type="compositionally biased region" description="Low complexity" evidence="9">
    <location>
        <begin position="1611"/>
        <end position="1623"/>
    </location>
</feature>
<keyword evidence="7" id="KW-0067">ATP-binding</keyword>
<feature type="region of interest" description="Disordered" evidence="9">
    <location>
        <begin position="859"/>
        <end position="888"/>
    </location>
</feature>
<evidence type="ECO:0000256" key="3">
    <source>
        <dbReference type="ARBA" id="ARBA00022553"/>
    </source>
</evidence>
<feature type="transmembrane region" description="Helical" evidence="10">
    <location>
        <begin position="801"/>
        <end position="824"/>
    </location>
</feature>
<keyword evidence="14" id="KW-1185">Reference proteome</keyword>
<evidence type="ECO:0000256" key="10">
    <source>
        <dbReference type="SAM" id="Phobius"/>
    </source>
</evidence>
<gene>
    <name evidence="13" type="ORF">BGZ95_006832</name>
</gene>
<comment type="catalytic activity">
    <reaction evidence="1">
        <text>ATP + protein L-histidine = ADP + protein N-phospho-L-histidine.</text>
        <dbReference type="EC" id="2.7.13.3"/>
    </reaction>
</comment>
<evidence type="ECO:0000313" key="14">
    <source>
        <dbReference type="Proteomes" id="UP001194580"/>
    </source>
</evidence>
<feature type="region of interest" description="Disordered" evidence="9">
    <location>
        <begin position="1924"/>
        <end position="2032"/>
    </location>
</feature>
<keyword evidence="10" id="KW-0812">Transmembrane</keyword>
<dbReference type="EC" id="2.7.13.3" evidence="2"/>
<evidence type="ECO:0000256" key="7">
    <source>
        <dbReference type="ARBA" id="ARBA00022840"/>
    </source>
</evidence>
<dbReference type="CDD" id="cd16922">
    <property type="entry name" value="HATPase_EvgS-ArcB-TorS-like"/>
    <property type="match status" value="1"/>
</dbReference>
<dbReference type="GO" id="GO:0005524">
    <property type="term" value="F:ATP binding"/>
    <property type="evidence" value="ECO:0007669"/>
    <property type="project" value="UniProtKB-KW"/>
</dbReference>
<feature type="compositionally biased region" description="Polar residues" evidence="9">
    <location>
        <begin position="948"/>
        <end position="958"/>
    </location>
</feature>
<keyword evidence="6" id="KW-0418">Kinase</keyword>
<proteinExistence type="predicted"/>
<dbReference type="EMBL" id="JAAAIL010000323">
    <property type="protein sequence ID" value="KAG0276923.1"/>
    <property type="molecule type" value="Genomic_DNA"/>
</dbReference>
<evidence type="ECO:0000256" key="9">
    <source>
        <dbReference type="SAM" id="MobiDB-lite"/>
    </source>
</evidence>
<accession>A0AAD4DG47</accession>
<dbReference type="InterPro" id="IPR025997">
    <property type="entry name" value="SBP_2_dom"/>
</dbReference>
<evidence type="ECO:0000256" key="4">
    <source>
        <dbReference type="ARBA" id="ARBA00022679"/>
    </source>
</evidence>
<feature type="compositionally biased region" description="Low complexity" evidence="9">
    <location>
        <begin position="1119"/>
        <end position="1141"/>
    </location>
</feature>
<dbReference type="InterPro" id="IPR004358">
    <property type="entry name" value="Sig_transdc_His_kin-like_C"/>
</dbReference>
<dbReference type="SUPFAM" id="SSF53822">
    <property type="entry name" value="Periplasmic binding protein-like I"/>
    <property type="match status" value="1"/>
</dbReference>
<dbReference type="InterPro" id="IPR011009">
    <property type="entry name" value="Kinase-like_dom_sf"/>
</dbReference>
<keyword evidence="4" id="KW-0808">Transferase</keyword>
<keyword evidence="8" id="KW-0902">Two-component regulatory system</keyword>
<feature type="domain" description="Protein kinase" evidence="11">
    <location>
        <begin position="956"/>
        <end position="1379"/>
    </location>
</feature>
<feature type="region of interest" description="Disordered" evidence="9">
    <location>
        <begin position="1200"/>
        <end position="1242"/>
    </location>
</feature>
<dbReference type="PANTHER" id="PTHR45339:SF1">
    <property type="entry name" value="HYBRID SIGNAL TRANSDUCTION HISTIDINE KINASE J"/>
    <property type="match status" value="1"/>
</dbReference>
<protein>
    <recommendedName>
        <fullName evidence="2">histidine kinase</fullName>
        <ecNumber evidence="2">2.7.13.3</ecNumber>
    </recommendedName>
</protein>
<comment type="caution">
    <text evidence="13">The sequence shown here is derived from an EMBL/GenBank/DDBJ whole genome shotgun (WGS) entry which is preliminary data.</text>
</comment>
<evidence type="ECO:0000259" key="12">
    <source>
        <dbReference type="PROSITE" id="PS50109"/>
    </source>
</evidence>
<feature type="compositionally biased region" description="Polar residues" evidence="9">
    <location>
        <begin position="907"/>
        <end position="928"/>
    </location>
</feature>
<dbReference type="Gene3D" id="3.30.565.10">
    <property type="entry name" value="Histidine kinase-like ATPase, C-terminal domain"/>
    <property type="match status" value="1"/>
</dbReference>
<dbReference type="Proteomes" id="UP001194580">
    <property type="component" value="Unassembled WGS sequence"/>
</dbReference>
<dbReference type="PRINTS" id="PR00344">
    <property type="entry name" value="BCTRLSENSOR"/>
</dbReference>
<keyword evidence="5" id="KW-0547">Nucleotide-binding</keyword>
<evidence type="ECO:0000256" key="5">
    <source>
        <dbReference type="ARBA" id="ARBA00022741"/>
    </source>
</evidence>
<dbReference type="GO" id="GO:0000155">
    <property type="term" value="F:phosphorelay sensor kinase activity"/>
    <property type="evidence" value="ECO:0007669"/>
    <property type="project" value="InterPro"/>
</dbReference>
<feature type="domain" description="Histidine kinase" evidence="12">
    <location>
        <begin position="1445"/>
        <end position="1737"/>
    </location>
</feature>
<evidence type="ECO:0000256" key="6">
    <source>
        <dbReference type="ARBA" id="ARBA00022777"/>
    </source>
</evidence>
<dbReference type="PROSITE" id="PS50011">
    <property type="entry name" value="PROTEIN_KINASE_DOM"/>
    <property type="match status" value="1"/>
</dbReference>
<name>A0AAD4DG47_9FUNG</name>
<dbReference type="InterPro" id="IPR036097">
    <property type="entry name" value="HisK_dim/P_sf"/>
</dbReference>
<evidence type="ECO:0000256" key="1">
    <source>
        <dbReference type="ARBA" id="ARBA00000085"/>
    </source>
</evidence>
<dbReference type="Gene3D" id="3.40.50.2300">
    <property type="match status" value="2"/>
</dbReference>
<reference evidence="13" key="1">
    <citation type="journal article" date="2020" name="Fungal Divers.">
        <title>Resolving the Mortierellaceae phylogeny through synthesis of multi-gene phylogenetics and phylogenomics.</title>
        <authorList>
            <person name="Vandepol N."/>
            <person name="Liber J."/>
            <person name="Desiro A."/>
            <person name="Na H."/>
            <person name="Kennedy M."/>
            <person name="Barry K."/>
            <person name="Grigoriev I.V."/>
            <person name="Miller A.N."/>
            <person name="O'Donnell K."/>
            <person name="Stajich J.E."/>
            <person name="Bonito G."/>
        </authorList>
    </citation>
    <scope>NUCLEOTIDE SEQUENCE</scope>
    <source>
        <strain evidence="13">NRRL 28262</strain>
    </source>
</reference>
<dbReference type="PANTHER" id="PTHR45339">
    <property type="entry name" value="HYBRID SIGNAL TRANSDUCTION HISTIDINE KINASE J"/>
    <property type="match status" value="1"/>
</dbReference>
<evidence type="ECO:0000256" key="2">
    <source>
        <dbReference type="ARBA" id="ARBA00012438"/>
    </source>
</evidence>
<dbReference type="Gene3D" id="1.10.510.10">
    <property type="entry name" value="Transferase(Phosphotransferase) domain 1"/>
    <property type="match status" value="2"/>
</dbReference>
<evidence type="ECO:0000313" key="13">
    <source>
        <dbReference type="EMBL" id="KAG0276923.1"/>
    </source>
</evidence>
<dbReference type="InterPro" id="IPR003661">
    <property type="entry name" value="HisK_dim/P_dom"/>
</dbReference>
<feature type="region of interest" description="Disordered" evidence="9">
    <location>
        <begin position="2048"/>
        <end position="2103"/>
    </location>
</feature>
<dbReference type="InterPro" id="IPR001245">
    <property type="entry name" value="Ser-Thr/Tyr_kinase_cat_dom"/>
</dbReference>
<dbReference type="PROSITE" id="PS50109">
    <property type="entry name" value="HIS_KIN"/>
    <property type="match status" value="1"/>
</dbReference>